<evidence type="ECO:0000256" key="12">
    <source>
        <dbReference type="ARBA" id="ARBA00023136"/>
    </source>
</evidence>
<evidence type="ECO:0000256" key="1">
    <source>
        <dbReference type="ARBA" id="ARBA00004167"/>
    </source>
</evidence>
<keyword evidence="25" id="KW-1185">Reference proteome</keyword>
<evidence type="ECO:0000256" key="4">
    <source>
        <dbReference type="ARBA" id="ARBA00022679"/>
    </source>
</evidence>
<dbReference type="InterPro" id="IPR016248">
    <property type="entry name" value="FGF_rcpt_fam"/>
</dbReference>
<dbReference type="Pfam" id="PF07714">
    <property type="entry name" value="PK_Tyr_Ser-Thr"/>
    <property type="match status" value="1"/>
</dbReference>
<dbReference type="InterPro" id="IPR003598">
    <property type="entry name" value="Ig_sub2"/>
</dbReference>
<evidence type="ECO:0000256" key="2">
    <source>
        <dbReference type="ARBA" id="ARBA00011902"/>
    </source>
</evidence>
<dbReference type="InterPro" id="IPR020635">
    <property type="entry name" value="Tyr_kinase_cat_dom"/>
</dbReference>
<evidence type="ECO:0000256" key="16">
    <source>
        <dbReference type="ARBA" id="ARBA00023180"/>
    </source>
</evidence>
<dbReference type="Gene3D" id="1.10.510.10">
    <property type="entry name" value="Transferase(Phosphotransferase) domain 1"/>
    <property type="match status" value="1"/>
</dbReference>
<evidence type="ECO:0000256" key="11">
    <source>
        <dbReference type="ARBA" id="ARBA00022989"/>
    </source>
</evidence>
<reference evidence="26" key="1">
    <citation type="submission" date="2025-08" db="UniProtKB">
        <authorList>
            <consortium name="RefSeq"/>
        </authorList>
    </citation>
    <scope>IDENTIFICATION</scope>
    <source>
        <tissue evidence="26">Whole Larva</tissue>
    </source>
</reference>
<dbReference type="PROSITE" id="PS50835">
    <property type="entry name" value="IG_LIKE"/>
    <property type="match status" value="2"/>
</dbReference>
<dbReference type="Gene3D" id="3.30.200.20">
    <property type="entry name" value="Phosphorylase Kinase, domain 1"/>
    <property type="match status" value="1"/>
</dbReference>
<evidence type="ECO:0000256" key="10">
    <source>
        <dbReference type="ARBA" id="ARBA00022840"/>
    </source>
</evidence>
<keyword evidence="7" id="KW-0677">Repeat</keyword>
<dbReference type="InterPro" id="IPR036179">
    <property type="entry name" value="Ig-like_dom_sf"/>
</dbReference>
<feature type="transmembrane region" description="Helical" evidence="21">
    <location>
        <begin position="254"/>
        <end position="275"/>
    </location>
</feature>
<evidence type="ECO:0000256" key="8">
    <source>
        <dbReference type="ARBA" id="ARBA00022741"/>
    </source>
</evidence>
<evidence type="ECO:0000256" key="13">
    <source>
        <dbReference type="ARBA" id="ARBA00023137"/>
    </source>
</evidence>
<dbReference type="PROSITE" id="PS00107">
    <property type="entry name" value="PROTEIN_KINASE_ATP"/>
    <property type="match status" value="1"/>
</dbReference>
<gene>
    <name evidence="26" type="primary">LOC108565311</name>
</gene>
<dbReference type="SMART" id="SM00409">
    <property type="entry name" value="IG"/>
    <property type="match status" value="2"/>
</dbReference>
<feature type="domain" description="Ig-like" evidence="24">
    <location>
        <begin position="143"/>
        <end position="232"/>
    </location>
</feature>
<evidence type="ECO:0000256" key="14">
    <source>
        <dbReference type="ARBA" id="ARBA00023157"/>
    </source>
</evidence>
<keyword evidence="13" id="KW-0829">Tyrosine-protein kinase</keyword>
<evidence type="ECO:0000256" key="22">
    <source>
        <dbReference type="SAM" id="SignalP"/>
    </source>
</evidence>
<evidence type="ECO:0000256" key="7">
    <source>
        <dbReference type="ARBA" id="ARBA00022737"/>
    </source>
</evidence>
<feature type="binding site" evidence="19">
    <location>
        <position position="388"/>
    </location>
    <ligand>
        <name>ATP</name>
        <dbReference type="ChEBI" id="CHEBI:30616"/>
    </ligand>
</feature>
<dbReference type="InterPro" id="IPR001245">
    <property type="entry name" value="Ser-Thr/Tyr_kinase_cat_dom"/>
</dbReference>
<comment type="subcellular location">
    <subcellularLocation>
        <location evidence="1">Membrane</location>
        <topology evidence="1">Single-pass membrane protein</topology>
    </subcellularLocation>
</comment>
<dbReference type="PANTHER" id="PTHR24416">
    <property type="entry name" value="TYROSINE-PROTEIN KINASE RECEPTOR"/>
    <property type="match status" value="1"/>
</dbReference>
<feature type="domain" description="Protein kinase" evidence="23">
    <location>
        <begin position="354"/>
        <end position="643"/>
    </location>
</feature>
<feature type="chain" id="PRO_5045625036" description="receptor protein-tyrosine kinase" evidence="22">
    <location>
        <begin position="19"/>
        <end position="667"/>
    </location>
</feature>
<evidence type="ECO:0000256" key="15">
    <source>
        <dbReference type="ARBA" id="ARBA00023170"/>
    </source>
</evidence>
<evidence type="ECO:0000256" key="19">
    <source>
        <dbReference type="PROSITE-ProRule" id="PRU10141"/>
    </source>
</evidence>
<dbReference type="SUPFAM" id="SSF48726">
    <property type="entry name" value="Immunoglobulin"/>
    <property type="match status" value="2"/>
</dbReference>
<evidence type="ECO:0000259" key="23">
    <source>
        <dbReference type="PROSITE" id="PS50011"/>
    </source>
</evidence>
<evidence type="ECO:0000256" key="21">
    <source>
        <dbReference type="SAM" id="Phobius"/>
    </source>
</evidence>
<dbReference type="SUPFAM" id="SSF56112">
    <property type="entry name" value="Protein kinase-like (PK-like)"/>
    <property type="match status" value="1"/>
</dbReference>
<dbReference type="SMART" id="SM00408">
    <property type="entry name" value="IGc2"/>
    <property type="match status" value="2"/>
</dbReference>
<dbReference type="SMART" id="SM00219">
    <property type="entry name" value="TyrKc"/>
    <property type="match status" value="1"/>
</dbReference>
<dbReference type="PRINTS" id="PR00109">
    <property type="entry name" value="TYRKINASE"/>
</dbReference>
<dbReference type="InterPro" id="IPR007110">
    <property type="entry name" value="Ig-like_dom"/>
</dbReference>
<keyword evidence="9" id="KW-0418">Kinase</keyword>
<dbReference type="GeneID" id="108565311"/>
<evidence type="ECO:0000256" key="5">
    <source>
        <dbReference type="ARBA" id="ARBA00022692"/>
    </source>
</evidence>
<dbReference type="InterPro" id="IPR008266">
    <property type="entry name" value="Tyr_kinase_AS"/>
</dbReference>
<dbReference type="InterPro" id="IPR017441">
    <property type="entry name" value="Protein_kinase_ATP_BS"/>
</dbReference>
<name>A0ABM1N040_NICVS</name>
<dbReference type="Gene3D" id="2.60.40.10">
    <property type="entry name" value="Immunoglobulins"/>
    <property type="match status" value="2"/>
</dbReference>
<keyword evidence="8 19" id="KW-0547">Nucleotide-binding</keyword>
<keyword evidence="3" id="KW-0597">Phosphoprotein</keyword>
<organism evidence="25 26">
    <name type="scientific">Nicrophorus vespilloides</name>
    <name type="common">Boreal carrion beetle</name>
    <dbReference type="NCBI Taxonomy" id="110193"/>
    <lineage>
        <taxon>Eukaryota</taxon>
        <taxon>Metazoa</taxon>
        <taxon>Ecdysozoa</taxon>
        <taxon>Arthropoda</taxon>
        <taxon>Hexapoda</taxon>
        <taxon>Insecta</taxon>
        <taxon>Pterygota</taxon>
        <taxon>Neoptera</taxon>
        <taxon>Endopterygota</taxon>
        <taxon>Coleoptera</taxon>
        <taxon>Polyphaga</taxon>
        <taxon>Staphyliniformia</taxon>
        <taxon>Silphidae</taxon>
        <taxon>Nicrophorinae</taxon>
        <taxon>Nicrophorus</taxon>
    </lineage>
</organism>
<dbReference type="InterPro" id="IPR000719">
    <property type="entry name" value="Prot_kinase_dom"/>
</dbReference>
<dbReference type="Proteomes" id="UP000695000">
    <property type="component" value="Unplaced"/>
</dbReference>
<dbReference type="PANTHER" id="PTHR24416:SF550">
    <property type="entry name" value="FIBROBLAST GROWTH FACTOR RECEPTOR HOMOLOG 1-RELATED"/>
    <property type="match status" value="1"/>
</dbReference>
<evidence type="ECO:0000259" key="24">
    <source>
        <dbReference type="PROSITE" id="PS50835"/>
    </source>
</evidence>
<evidence type="ECO:0000256" key="6">
    <source>
        <dbReference type="ARBA" id="ARBA00022729"/>
    </source>
</evidence>
<keyword evidence="12 21" id="KW-0472">Membrane</keyword>
<evidence type="ECO:0000256" key="3">
    <source>
        <dbReference type="ARBA" id="ARBA00022553"/>
    </source>
</evidence>
<keyword evidence="5 21" id="KW-0812">Transmembrane</keyword>
<dbReference type="PROSITE" id="PS00109">
    <property type="entry name" value="PROTEIN_KINASE_TYR"/>
    <property type="match status" value="1"/>
</dbReference>
<keyword evidence="11 21" id="KW-1133">Transmembrane helix</keyword>
<proteinExistence type="predicted"/>
<evidence type="ECO:0000256" key="20">
    <source>
        <dbReference type="SAM" id="MobiDB-lite"/>
    </source>
</evidence>
<evidence type="ECO:0000256" key="18">
    <source>
        <dbReference type="ARBA" id="ARBA00051243"/>
    </source>
</evidence>
<keyword evidence="17" id="KW-0393">Immunoglobulin domain</keyword>
<keyword evidence="6 22" id="KW-0732">Signal</keyword>
<dbReference type="Pfam" id="PF13927">
    <property type="entry name" value="Ig_3"/>
    <property type="match status" value="1"/>
</dbReference>
<dbReference type="InterPro" id="IPR013783">
    <property type="entry name" value="Ig-like_fold"/>
</dbReference>
<dbReference type="EC" id="2.7.10.1" evidence="2"/>
<dbReference type="InterPro" id="IPR011009">
    <property type="entry name" value="Kinase-like_dom_sf"/>
</dbReference>
<dbReference type="PIRSF" id="PIRSF000628">
    <property type="entry name" value="FGFR"/>
    <property type="match status" value="1"/>
</dbReference>
<dbReference type="RefSeq" id="XP_017780190.1">
    <property type="nucleotide sequence ID" value="XM_017924701.1"/>
</dbReference>
<evidence type="ECO:0000313" key="25">
    <source>
        <dbReference type="Proteomes" id="UP000695000"/>
    </source>
</evidence>
<sequence length="667" mass="75867">MDVMLFLLIFSVAFQAMAVDPNERPSEDVPTRNEKIEGSANHSKPVFVKYGKMHKSTLKPAGSYVTLKCKSYGNPTPNITWYKDDQLPSQRNLGEYKYSNWSFTMEDLVTADTGKYKCVICNYLGCINYTHELEVIERFPSKPYIKDGYPKNLTVLVNSTVALECPQLIADLEPYLTWVRPSNYTYSQHNDTNKPDGQVIQNPEILEIQNVTHKDEGWYTCIAANSLGHTLSSAYLKVVDTIEPEPNSLSLLKLLMIVISVICVVVIIIFCGVFFQKYQREKHKNMIAVIEAQWTKKVTVEKMHSTMDNVSEPLLMPIVKIEKQKSQNNNSADGLVTEYELPMDSDWEIPRELLMLGESLGEGAFGKVIKAEGNGIQKPGADCIVAVKMLKEGHTDNEMMDLVSEMEMMKMIGKHINIINLLGCCTQGGPLFVVVEYAPYGNLRDFLRQHRPSSGYEPAIGIIEKEKRTLTQKDLVSFAYQVARGMEYLASRRCIHRDLAARNVLVSDEYILKIADFGLARDIHCNDYYRKTTDGRLPVKWMAPEALFHRVYTTQSDVWSYGILLWEIMTLGGTPYPSVPSVEKLFQLLRSGHRMEKPPCCSLEIYMLMRECWSYQPNERPTFSELVEDLDRILTITANEEYLDLGLPQLDTPPSSQESSGDESFPY</sequence>
<keyword evidence="16" id="KW-0325">Glycoprotein</keyword>
<dbReference type="InterPro" id="IPR003599">
    <property type="entry name" value="Ig_sub"/>
</dbReference>
<dbReference type="InterPro" id="IPR050122">
    <property type="entry name" value="RTK"/>
</dbReference>
<keyword evidence="14" id="KW-1015">Disulfide bond</keyword>
<feature type="signal peptide" evidence="22">
    <location>
        <begin position="1"/>
        <end position="18"/>
    </location>
</feature>
<evidence type="ECO:0000256" key="9">
    <source>
        <dbReference type="ARBA" id="ARBA00022777"/>
    </source>
</evidence>
<comment type="catalytic activity">
    <reaction evidence="18">
        <text>L-tyrosyl-[protein] + ATP = O-phospho-L-tyrosyl-[protein] + ADP + H(+)</text>
        <dbReference type="Rhea" id="RHEA:10596"/>
        <dbReference type="Rhea" id="RHEA-COMP:10136"/>
        <dbReference type="Rhea" id="RHEA-COMP:20101"/>
        <dbReference type="ChEBI" id="CHEBI:15378"/>
        <dbReference type="ChEBI" id="CHEBI:30616"/>
        <dbReference type="ChEBI" id="CHEBI:46858"/>
        <dbReference type="ChEBI" id="CHEBI:61978"/>
        <dbReference type="ChEBI" id="CHEBI:456216"/>
        <dbReference type="EC" id="2.7.10.1"/>
    </reaction>
</comment>
<accession>A0ABM1N040</accession>
<dbReference type="PROSITE" id="PS50011">
    <property type="entry name" value="PROTEIN_KINASE_DOM"/>
    <property type="match status" value="1"/>
</dbReference>
<dbReference type="Pfam" id="PF07679">
    <property type="entry name" value="I-set"/>
    <property type="match status" value="1"/>
</dbReference>
<dbReference type="InterPro" id="IPR013098">
    <property type="entry name" value="Ig_I-set"/>
</dbReference>
<protein>
    <recommendedName>
        <fullName evidence="2">receptor protein-tyrosine kinase</fullName>
        <ecNumber evidence="2">2.7.10.1</ecNumber>
    </recommendedName>
</protein>
<feature type="region of interest" description="Disordered" evidence="20">
    <location>
        <begin position="646"/>
        <end position="667"/>
    </location>
</feature>
<feature type="domain" description="Ig-like" evidence="24">
    <location>
        <begin position="45"/>
        <end position="136"/>
    </location>
</feature>
<keyword evidence="4" id="KW-0808">Transferase</keyword>
<evidence type="ECO:0000256" key="17">
    <source>
        <dbReference type="ARBA" id="ARBA00023319"/>
    </source>
</evidence>
<keyword evidence="10 19" id="KW-0067">ATP-binding</keyword>
<keyword evidence="15" id="KW-0675">Receptor</keyword>
<evidence type="ECO:0000313" key="26">
    <source>
        <dbReference type="RefSeq" id="XP_017780190.1"/>
    </source>
</evidence>